<gene>
    <name evidence="2" type="ORF">LTSESEN_5415</name>
</gene>
<dbReference type="AlphaFoldDB" id="G5R6T7"/>
<feature type="region of interest" description="Disordered" evidence="1">
    <location>
        <begin position="1"/>
        <end position="31"/>
    </location>
</feature>
<dbReference type="BioCyc" id="SENT913082:G120J-2330-MONOMER"/>
<organism evidence="2 3">
    <name type="scientific">Salmonella enterica subsp. enterica serovar Senftenberg str. A4-543</name>
    <dbReference type="NCBI Taxonomy" id="913082"/>
    <lineage>
        <taxon>Bacteria</taxon>
        <taxon>Pseudomonadati</taxon>
        <taxon>Pseudomonadota</taxon>
        <taxon>Gammaproteobacteria</taxon>
        <taxon>Enterobacterales</taxon>
        <taxon>Enterobacteriaceae</taxon>
        <taxon>Salmonella</taxon>
    </lineage>
</organism>
<sequence length="42" mass="4303">MVKNLNSGKTGGAGIEPASGITSALPVDPPAFAKIGWHDKLR</sequence>
<accession>G5R6T7</accession>
<dbReference type="Proteomes" id="UP000005065">
    <property type="component" value="Unassembled WGS sequence"/>
</dbReference>
<dbReference type="PATRIC" id="fig|913082.3.peg.4223"/>
<reference evidence="2 3" key="1">
    <citation type="journal article" date="2011" name="BMC Genomics">
        <title>Genome sequencing reveals diversification of virulence factor content and possible host adaptation in distinct subpopulations of Salmonella enterica.</title>
        <authorList>
            <person name="den Bakker H.C."/>
            <person name="Moreno Switt A.I."/>
            <person name="Govoni G."/>
            <person name="Cummings C.A."/>
            <person name="Ranieri M.L."/>
            <person name="Degoricija L."/>
            <person name="Hoelzer K."/>
            <person name="Rodriguez-Rivera L.D."/>
            <person name="Brown S."/>
            <person name="Bolchacova E."/>
            <person name="Furtado M.R."/>
            <person name="Wiedmann M."/>
        </authorList>
    </citation>
    <scope>NUCLEOTIDE SEQUENCE [LARGE SCALE GENOMIC DNA]</scope>
    <source>
        <strain evidence="2 3">A4-543</strain>
    </source>
</reference>
<protein>
    <submittedName>
        <fullName evidence="2">Uncharacterized protein</fullName>
    </submittedName>
</protein>
<proteinExistence type="predicted"/>
<evidence type="ECO:0000313" key="3">
    <source>
        <dbReference type="Proteomes" id="UP000005065"/>
    </source>
</evidence>
<comment type="caution">
    <text evidence="2">The sequence shown here is derived from an EMBL/GenBank/DDBJ whole genome shotgun (WGS) entry which is preliminary data.</text>
</comment>
<name>G5R6T7_SALSE</name>
<dbReference type="EMBL" id="AFCU01001730">
    <property type="protein sequence ID" value="EHC81287.1"/>
    <property type="molecule type" value="Genomic_DNA"/>
</dbReference>
<evidence type="ECO:0000256" key="1">
    <source>
        <dbReference type="SAM" id="MobiDB-lite"/>
    </source>
</evidence>
<evidence type="ECO:0000313" key="2">
    <source>
        <dbReference type="EMBL" id="EHC81287.1"/>
    </source>
</evidence>